<dbReference type="HOGENOM" id="CLU_1004588_0_0_1"/>
<dbReference type="Gene3D" id="1.10.510.10">
    <property type="entry name" value="Transferase(Phosphotransferase) domain 1"/>
    <property type="match status" value="1"/>
</dbReference>
<evidence type="ECO:0000313" key="2">
    <source>
        <dbReference type="Proteomes" id="UP000008493"/>
    </source>
</evidence>
<dbReference type="STRING" id="597362.K5X7C3"/>
<dbReference type="EMBL" id="JH971391">
    <property type="protein sequence ID" value="EKM78877.1"/>
    <property type="molecule type" value="Genomic_DNA"/>
</dbReference>
<gene>
    <name evidence="1" type="ORF">AGABI1DRAFT_114440</name>
</gene>
<dbReference type="KEGG" id="abp:AGABI1DRAFT114440"/>
<keyword evidence="2" id="KW-1185">Reference proteome</keyword>
<name>K5X7C3_AGABU</name>
<dbReference type="RefSeq" id="XP_007330655.1">
    <property type="nucleotide sequence ID" value="XM_007330593.1"/>
</dbReference>
<protein>
    <recommendedName>
        <fullName evidence="3">Protein kinase domain-containing protein</fullName>
    </recommendedName>
</protein>
<dbReference type="OrthoDB" id="3182995at2759"/>
<organism evidence="1 2">
    <name type="scientific">Agaricus bisporus var. burnettii (strain JB137-S8 / ATCC MYA-4627 / FGSC 10392)</name>
    <name type="common">White button mushroom</name>
    <dbReference type="NCBI Taxonomy" id="597362"/>
    <lineage>
        <taxon>Eukaryota</taxon>
        <taxon>Fungi</taxon>
        <taxon>Dikarya</taxon>
        <taxon>Basidiomycota</taxon>
        <taxon>Agaricomycotina</taxon>
        <taxon>Agaricomycetes</taxon>
        <taxon>Agaricomycetidae</taxon>
        <taxon>Agaricales</taxon>
        <taxon>Agaricineae</taxon>
        <taxon>Agaricaceae</taxon>
        <taxon>Agaricus</taxon>
    </lineage>
</organism>
<evidence type="ECO:0000313" key="1">
    <source>
        <dbReference type="EMBL" id="EKM78877.1"/>
    </source>
</evidence>
<dbReference type="InterPro" id="IPR011009">
    <property type="entry name" value="Kinase-like_dom_sf"/>
</dbReference>
<dbReference type="Proteomes" id="UP000008493">
    <property type="component" value="Unassembled WGS sequence"/>
</dbReference>
<dbReference type="OMA" id="NDAIWRE"/>
<reference evidence="2" key="1">
    <citation type="journal article" date="2012" name="Proc. Natl. Acad. Sci. U.S.A.">
        <title>Genome sequence of the button mushroom Agaricus bisporus reveals mechanisms governing adaptation to a humic-rich ecological niche.</title>
        <authorList>
            <person name="Morin E."/>
            <person name="Kohler A."/>
            <person name="Baker A.R."/>
            <person name="Foulongne-Oriol M."/>
            <person name="Lombard V."/>
            <person name="Nagy L.G."/>
            <person name="Ohm R.A."/>
            <person name="Patyshakuliyeva A."/>
            <person name="Brun A."/>
            <person name="Aerts A.L."/>
            <person name="Bailey A.M."/>
            <person name="Billette C."/>
            <person name="Coutinho P.M."/>
            <person name="Deakin G."/>
            <person name="Doddapaneni H."/>
            <person name="Floudas D."/>
            <person name="Grimwood J."/>
            <person name="Hilden K."/>
            <person name="Kuees U."/>
            <person name="LaButti K.M."/>
            <person name="Lapidus A."/>
            <person name="Lindquist E.A."/>
            <person name="Lucas S.M."/>
            <person name="Murat C."/>
            <person name="Riley R.W."/>
            <person name="Salamov A.A."/>
            <person name="Schmutz J."/>
            <person name="Subramanian V."/>
            <person name="Woesten H.A.B."/>
            <person name="Xu J."/>
            <person name="Eastwood D.C."/>
            <person name="Foster G.D."/>
            <person name="Sonnenberg A.S."/>
            <person name="Cullen D."/>
            <person name="de Vries R.P."/>
            <person name="Lundell T."/>
            <person name="Hibbett D.S."/>
            <person name="Henrissat B."/>
            <person name="Burton K.S."/>
            <person name="Kerrigan R.W."/>
            <person name="Challen M.P."/>
            <person name="Grigoriev I.V."/>
            <person name="Martin F."/>
        </authorList>
    </citation>
    <scope>NUCLEOTIDE SEQUENCE [LARGE SCALE GENOMIC DNA]</scope>
    <source>
        <strain evidence="2">JB137-S8 / ATCC MYA-4627 / FGSC 10392</strain>
    </source>
</reference>
<dbReference type="SUPFAM" id="SSF56112">
    <property type="entry name" value="Protein kinase-like (PK-like)"/>
    <property type="match status" value="1"/>
</dbReference>
<accession>K5X7C3</accession>
<proteinExistence type="predicted"/>
<dbReference type="GeneID" id="18824335"/>
<dbReference type="AlphaFoldDB" id="K5X7C3"/>
<sequence length="277" mass="30259">MTSALSASLHASQLITTMTSLVIDSYIKLPQAVVDVLDEGQPIFHRVIIEPTTKDSQPTTSPVAPATNSAFIITNVDKIHSSDHISIYTAKLDMPDKVELVDVVLKISKAGGPRNDAIWREYQTYEELAQFQGSVIPRCYGLFQAVLAEDIDEEPDVVSCLVLAFGGEATAAELNKNTRDFNLSVMKALEALHDAGYTHGSLQPSNILNKNGAAVLIDLEFVKGDHKCGRKASVKENGLENNSDDFGCSEIYNVARKMDLWKKSGLCNSALWVFLSL</sequence>
<dbReference type="InParanoid" id="K5X7C3"/>
<evidence type="ECO:0008006" key="3">
    <source>
        <dbReference type="Google" id="ProtNLM"/>
    </source>
</evidence>